<evidence type="ECO:0000313" key="18">
    <source>
        <dbReference type="Proteomes" id="UP000004263"/>
    </source>
</evidence>
<dbReference type="SMART" id="SM01231">
    <property type="entry name" value="H-kinase_dim"/>
    <property type="match status" value="1"/>
</dbReference>
<evidence type="ECO:0000259" key="15">
    <source>
        <dbReference type="PROSITE" id="PS50851"/>
    </source>
</evidence>
<feature type="modified residue" description="4-aspartylphosphate" evidence="10">
    <location>
        <position position="2070"/>
    </location>
</feature>
<dbReference type="Pfam" id="PF00072">
    <property type="entry name" value="Response_reg"/>
    <property type="match status" value="1"/>
</dbReference>
<feature type="domain" description="HPt" evidence="16">
    <location>
        <begin position="1328"/>
        <end position="1439"/>
    </location>
</feature>
<dbReference type="InterPro" id="IPR008207">
    <property type="entry name" value="Sig_transdc_His_kin_Hpt_dom"/>
</dbReference>
<dbReference type="InterPro" id="IPR004358">
    <property type="entry name" value="Sig_transdc_His_kin-like_C"/>
</dbReference>
<evidence type="ECO:0000256" key="10">
    <source>
        <dbReference type="PROSITE-ProRule" id="PRU00169"/>
    </source>
</evidence>
<dbReference type="PROSITE" id="PS50109">
    <property type="entry name" value="HIS_KIN"/>
    <property type="match status" value="1"/>
</dbReference>
<dbReference type="PROSITE" id="PS50894">
    <property type="entry name" value="HPT"/>
    <property type="match status" value="4"/>
</dbReference>
<evidence type="ECO:0000256" key="6">
    <source>
        <dbReference type="ARBA" id="ARBA00022777"/>
    </source>
</evidence>
<dbReference type="RefSeq" id="WP_007016692.1">
    <property type="nucleotide sequence ID" value="NZ_AAQH01000021.1"/>
</dbReference>
<dbReference type="InterPro" id="IPR011006">
    <property type="entry name" value="CheY-like_superfamily"/>
</dbReference>
<evidence type="ECO:0000256" key="11">
    <source>
        <dbReference type="SAM" id="Coils"/>
    </source>
</evidence>
<dbReference type="InterPro" id="IPR005467">
    <property type="entry name" value="His_kinase_dom"/>
</dbReference>
<dbReference type="CDD" id="cd16916">
    <property type="entry name" value="HATPase_CheA-like"/>
    <property type="match status" value="1"/>
</dbReference>
<dbReference type="InterPro" id="IPR001789">
    <property type="entry name" value="Sig_transdc_resp-reg_receiver"/>
</dbReference>
<dbReference type="PRINTS" id="PR00344">
    <property type="entry name" value="BCTRLSENSOR"/>
</dbReference>
<feature type="modified residue" description="Phosphohistidine" evidence="9">
    <location>
        <position position="728"/>
    </location>
</feature>
<dbReference type="Gene3D" id="3.30.565.10">
    <property type="entry name" value="Histidine kinase-like ATPase, C-terminal domain"/>
    <property type="match status" value="1"/>
</dbReference>
<keyword evidence="7" id="KW-0902">Two-component regulatory system</keyword>
<evidence type="ECO:0000259" key="16">
    <source>
        <dbReference type="PROSITE" id="PS50894"/>
    </source>
</evidence>
<evidence type="ECO:0000256" key="2">
    <source>
        <dbReference type="ARBA" id="ARBA00012438"/>
    </source>
</evidence>
<dbReference type="EC" id="2.7.13.3" evidence="2"/>
<keyword evidence="11" id="KW-0175">Coiled coil</keyword>
<feature type="domain" description="HPt" evidence="16">
    <location>
        <begin position="681"/>
        <end position="785"/>
    </location>
</feature>
<dbReference type="Proteomes" id="UP000004263">
    <property type="component" value="Unassembled WGS sequence"/>
</dbReference>
<dbReference type="Gene3D" id="3.40.50.2300">
    <property type="match status" value="1"/>
</dbReference>
<dbReference type="GO" id="GO:0000155">
    <property type="term" value="F:phosphorelay sensor kinase activity"/>
    <property type="evidence" value="ECO:0007669"/>
    <property type="project" value="InterPro"/>
</dbReference>
<reference evidence="17 18" key="1">
    <citation type="submission" date="2006-03" db="EMBL/GenBank/DDBJ databases">
        <authorList>
            <person name="Pinhassi J."/>
            <person name="Pedros-Alio C."/>
            <person name="Ferriera S."/>
            <person name="Johnson J."/>
            <person name="Kravitz S."/>
            <person name="Halpern A."/>
            <person name="Remington K."/>
            <person name="Beeson K."/>
            <person name="Tran B."/>
            <person name="Rogers Y.-H."/>
            <person name="Friedman R."/>
            <person name="Venter J.C."/>
        </authorList>
    </citation>
    <scope>NUCLEOTIDE SEQUENCE [LARGE SCALE GENOMIC DNA]</scope>
    <source>
        <strain evidence="17 18">RED65</strain>
    </source>
</reference>
<feature type="domain" description="Histidine kinase" evidence="13">
    <location>
        <begin position="1648"/>
        <end position="1851"/>
    </location>
</feature>
<dbReference type="CDD" id="cd17546">
    <property type="entry name" value="REC_hyHK_CKI1_RcsC-like"/>
    <property type="match status" value="1"/>
</dbReference>
<gene>
    <name evidence="17" type="ORF">RED65_07339</name>
</gene>
<dbReference type="SMART" id="SM00387">
    <property type="entry name" value="HATPase_c"/>
    <property type="match status" value="1"/>
</dbReference>
<feature type="compositionally biased region" description="Low complexity" evidence="12">
    <location>
        <begin position="1502"/>
        <end position="1514"/>
    </location>
</feature>
<dbReference type="SMART" id="SM00448">
    <property type="entry name" value="REC"/>
    <property type="match status" value="1"/>
</dbReference>
<sequence length="2141" mass="237737">MGDRHDYVALDWVKGEIEEVLKQAQYELEAYVEAPDDTARMKFCLTYLHQVRGTLQMVEFYGAAMLAEEMEAVAQALLSDQVADANEARQVLMQAILQLPNYLDHIKLGRRDLPVVLLPVLNDLRGARGEALLSETSLFQPSIETRQPLTDAQERQFSDKQFVDLLRKLRQMYQVALLGLLKGKDVDQNTQYLHKVAARLAKLFQKSQAQDLWHAAAAVLEGVASNGIALNSAVKELLKKLEPELKKVVTQGPSSLNARNDELLKNLLFYVAKCDINTPRIEQIKQDFNLKDALPTQDEVTAERKALKGPDKATMGSVATALIEEITTLKERLDLLVQDKEATSEQLALLIPAFKQITDTMGMLGLGTPRKVIQDQFDFISQFVAEGQTASNVQLMDVAGALLYVEASLTGLSDRFGGEPATAEAQQLGEAQHVVLRESKQIIEKVKELVVEYAKGGELSLLADAADQLMNLRGTLIMVPQVDAADIARYCSNILHKHVNQNERPSAALLEVLAESLSGVEYFLERVDDDAQQDSNGILLRAKEVILPYIPAQDLSPDEPVVAQDALEDDLEEVSLEVSSDDGLETDSQTRLQAADSAYEASEDSEAALETITLDDVSIQETEPEVIDFASIEQPEEWDVSAEDALTAALEEQPDNEFVTVEPEQVAVEQLAPVAMEDDDDDLIDDEIIEIFLEEAEEVLETIHEFWPAYKGDTSDEEALITTRRAFHTLKGSGRMVSASDIGETAWAIENMFNRLIDQTIQLSDELFTIVDYVIEQLPSLIEAFKHRHVCPLDVEAIQEYANKIAKGEVAGEWHGAAKKFEQDSQNLATTVESSAKLESHDGISETETNDQNMDQALLSVFSSEVTSHLKVVAEFIETAQSEDYQIDLNDDLQRALHTLKGSAHMAHIEPIAEVAAGLENFTKDLRAYHIEPSAEIIHFYIRGKELLDQGYQQLDSTPYAEIPGSQDLNADLIRFVDQVRTDVAEDSGQKNKGQVDPQVLSIFLSEGMDIINEAEDLMDDWKAHPDNSELLLTLIDEMQTLEKGAQMSELPPLVALCQALQIAYQRIKDEALAADSELAKTIIDAHEALLNMMDMVAASQAIVPAKQLIADLTGEVPVDSEEEYKQLVPDNSDLDDGPVTLDIPQVEVREEVIQQDIDPELLEIFLEEAEELLDSISEALNDWKQDPLNLIKVAELQRDLHTFKGGARMAEINAIGDLAHELEDLYEGLSLGRLTATPQLFELLQICHDRLADMVAALQDNQGMRPAPELITAIQLFIAGESLEVPSQANAIDETSTASDEDSLADPSASAVKPLQETQSVTVESLAIDADEEVIEIFLEEADELLEELDGLLQQWQQSPENLSTNEAVQRVLHTLKGGARIAGLVDIGDMAHHMETELQKRLTEKRPGDEALFNSLHEQYDFIAGRIEHVQEWFNAGASEPLMVQVENAVQSNENTDSDRAEVLSQPQTNVVPLRPQPDAEENTSKTTTAPIVPQAENNQVVAQSSPQQPVSRTEQEAQGKRQGPQEMIKVPASLLDGLVNLAGETSISRGRLETQVTDFSYTLDEMDATLDRLRDQLRRLDMETEAQVLFRREQQGPEYEDFDPLEMDRYSQLQQLSRSLVESASDLADLKSTLLDKTRDAETLLLQQSRVNTELQEGLMKTRMVPFSRLVPRLRRIVRQISTELGKQVELHVSNAEGEMDRSVLERLISPLEHMLRNAVDHGLESTEQRKAAGKSETGNIYLSLSRDGGDVVLRLADDGAGINVDAVRRKAIDRGLIDPSVKMPDQEIYQFILQAGFSTAEQVTQISGRGVGMDVVNSEIKQVGGTVVINSQQNQGTEFVIRLPFTVSVNRALMAKVGDALFAIPLNNIEGIVRVSANNLRELLKQDKPTYHYAGREYQLEYLGRLLRDENMTRLPEDNTPMPVVLVRGSSPAAIQVDTLMGSREIVVKTLGPQFNSVVGVSGGTILGDGSVVIILDLPNMMRHVNTLEYQQHMAIEHEQEAELEAVELARQSDVTSILVVDDSVTVRKVTTRLLERNGMEVRTAKDGVDAMATLQEYKPDLVLLDIEMPRMDGFEVASQMRHSQALKEIPIIMITSRTGEKHKERAMAIGVTDYMGKPFQEDRLLEAIAEYTGHRG</sequence>
<name>Q1MZ05_9GAMM</name>
<evidence type="ECO:0000256" key="8">
    <source>
        <dbReference type="ARBA" id="ARBA00035100"/>
    </source>
</evidence>
<keyword evidence="6 17" id="KW-0418">Kinase</keyword>
<dbReference type="CDD" id="cd00088">
    <property type="entry name" value="HPT"/>
    <property type="match status" value="4"/>
</dbReference>
<feature type="domain" description="HPt" evidence="16">
    <location>
        <begin position="851"/>
        <end position="958"/>
    </location>
</feature>
<evidence type="ECO:0000259" key="14">
    <source>
        <dbReference type="PROSITE" id="PS50110"/>
    </source>
</evidence>
<feature type="coiled-coil region" evidence="11">
    <location>
        <begin position="1329"/>
        <end position="1360"/>
    </location>
</feature>
<feature type="domain" description="HPt" evidence="16">
    <location>
        <begin position="1155"/>
        <end position="1259"/>
    </location>
</feature>
<evidence type="ECO:0000256" key="4">
    <source>
        <dbReference type="ARBA" id="ARBA00022553"/>
    </source>
</evidence>
<evidence type="ECO:0000256" key="9">
    <source>
        <dbReference type="PROSITE-ProRule" id="PRU00110"/>
    </source>
</evidence>
<dbReference type="SUPFAM" id="SSF50341">
    <property type="entry name" value="CheW-like"/>
    <property type="match status" value="1"/>
</dbReference>
<protein>
    <recommendedName>
        <fullName evidence="3">Chemotaxis protein CheA</fullName>
        <ecNumber evidence="2">2.7.13.3</ecNumber>
    </recommendedName>
</protein>
<feature type="modified residue" description="Phosphohistidine" evidence="9">
    <location>
        <position position="1375"/>
    </location>
</feature>
<dbReference type="SMART" id="SM00260">
    <property type="entry name" value="CheW"/>
    <property type="match status" value="1"/>
</dbReference>
<evidence type="ECO:0000313" key="17">
    <source>
        <dbReference type="EMBL" id="EAT11223.1"/>
    </source>
</evidence>
<accession>Q1MZ05</accession>
<proteinExistence type="predicted"/>
<feature type="domain" description="Response regulatory" evidence="14">
    <location>
        <begin position="2021"/>
        <end position="2137"/>
    </location>
</feature>
<evidence type="ECO:0000256" key="12">
    <source>
        <dbReference type="SAM" id="MobiDB-lite"/>
    </source>
</evidence>
<evidence type="ECO:0000256" key="1">
    <source>
        <dbReference type="ARBA" id="ARBA00000085"/>
    </source>
</evidence>
<comment type="catalytic activity">
    <reaction evidence="1">
        <text>ATP + protein L-histidine = ADP + protein N-phospho-L-histidine.</text>
        <dbReference type="EC" id="2.7.13.3"/>
    </reaction>
</comment>
<dbReference type="OrthoDB" id="9803176at2"/>
<dbReference type="EMBL" id="AAQH01000021">
    <property type="protein sequence ID" value="EAT11223.1"/>
    <property type="molecule type" value="Genomic_DNA"/>
</dbReference>
<organism evidence="17 18">
    <name type="scientific">Bermanella marisrubri</name>
    <dbReference type="NCBI Taxonomy" id="207949"/>
    <lineage>
        <taxon>Bacteria</taxon>
        <taxon>Pseudomonadati</taxon>
        <taxon>Pseudomonadota</taxon>
        <taxon>Gammaproteobacteria</taxon>
        <taxon>Oceanospirillales</taxon>
        <taxon>Oceanospirillaceae</taxon>
        <taxon>Bermanella</taxon>
    </lineage>
</organism>
<dbReference type="InterPro" id="IPR036061">
    <property type="entry name" value="CheW-like_dom_sf"/>
</dbReference>
<feature type="coiled-coil region" evidence="11">
    <location>
        <begin position="319"/>
        <end position="346"/>
    </location>
</feature>
<dbReference type="Gene3D" id="2.30.30.40">
    <property type="entry name" value="SH3 Domains"/>
    <property type="match status" value="1"/>
</dbReference>
<keyword evidence="18" id="KW-1185">Reference proteome</keyword>
<dbReference type="InterPro" id="IPR051315">
    <property type="entry name" value="Bact_Chemotaxis_CheA"/>
</dbReference>
<dbReference type="InterPro" id="IPR003594">
    <property type="entry name" value="HATPase_dom"/>
</dbReference>
<dbReference type="Pfam" id="PF01627">
    <property type="entry name" value="Hpt"/>
    <property type="match status" value="4"/>
</dbReference>
<feature type="region of interest" description="Disordered" evidence="12">
    <location>
        <begin position="1293"/>
        <end position="1312"/>
    </location>
</feature>
<feature type="modified residue" description="Phosphohistidine" evidence="9">
    <location>
        <position position="1202"/>
    </location>
</feature>
<evidence type="ECO:0000256" key="7">
    <source>
        <dbReference type="ARBA" id="ARBA00023012"/>
    </source>
</evidence>
<dbReference type="STRING" id="207949.RED65_07339"/>
<evidence type="ECO:0000256" key="3">
    <source>
        <dbReference type="ARBA" id="ARBA00021495"/>
    </source>
</evidence>
<dbReference type="InterPro" id="IPR036641">
    <property type="entry name" value="HPT_dom_sf"/>
</dbReference>
<dbReference type="GO" id="GO:0005737">
    <property type="term" value="C:cytoplasm"/>
    <property type="evidence" value="ECO:0007669"/>
    <property type="project" value="InterPro"/>
</dbReference>
<comment type="function">
    <text evidence="8">Involved in the transmission of sensory signals from the chemoreceptors to the flagellar motors. CheA is autophosphorylated; it can transfer its phosphate group to either CheB or CheY.</text>
</comment>
<dbReference type="PANTHER" id="PTHR43395:SF8">
    <property type="entry name" value="HISTIDINE KINASE"/>
    <property type="match status" value="1"/>
</dbReference>
<dbReference type="SUPFAM" id="SSF55874">
    <property type="entry name" value="ATPase domain of HSP90 chaperone/DNA topoisomerase II/histidine kinase"/>
    <property type="match status" value="1"/>
</dbReference>
<dbReference type="SMART" id="SM00073">
    <property type="entry name" value="HPT"/>
    <property type="match status" value="4"/>
</dbReference>
<dbReference type="FunFam" id="3.30.565.10:FF:000016">
    <property type="entry name" value="Chemotaxis protein CheA, putative"/>
    <property type="match status" value="1"/>
</dbReference>
<evidence type="ECO:0000259" key="13">
    <source>
        <dbReference type="PROSITE" id="PS50109"/>
    </source>
</evidence>
<dbReference type="Gene3D" id="1.20.120.160">
    <property type="entry name" value="HPT domain"/>
    <property type="match status" value="6"/>
</dbReference>
<dbReference type="InterPro" id="IPR002545">
    <property type="entry name" value="CheW-lke_dom"/>
</dbReference>
<keyword evidence="4 10" id="KW-0597">Phosphoprotein</keyword>
<dbReference type="PROSITE" id="PS50851">
    <property type="entry name" value="CHEW"/>
    <property type="match status" value="1"/>
</dbReference>
<feature type="domain" description="CheW-like" evidence="15">
    <location>
        <begin position="1853"/>
        <end position="1991"/>
    </location>
</feature>
<keyword evidence="5" id="KW-0808">Transferase</keyword>
<dbReference type="HOGENOM" id="CLU_000650_0_0_6"/>
<dbReference type="InterPro" id="IPR036890">
    <property type="entry name" value="HATPase_C_sf"/>
</dbReference>
<dbReference type="Pfam" id="PF01584">
    <property type="entry name" value="CheW"/>
    <property type="match status" value="1"/>
</dbReference>
<comment type="caution">
    <text evidence="17">The sequence shown here is derived from an EMBL/GenBank/DDBJ whole genome shotgun (WGS) entry which is preliminary data.</text>
</comment>
<dbReference type="GO" id="GO:0006935">
    <property type="term" value="P:chemotaxis"/>
    <property type="evidence" value="ECO:0007669"/>
    <property type="project" value="InterPro"/>
</dbReference>
<dbReference type="InterPro" id="IPR004105">
    <property type="entry name" value="CheA-like_dim"/>
</dbReference>
<dbReference type="PROSITE" id="PS50110">
    <property type="entry name" value="RESPONSE_REGULATORY"/>
    <property type="match status" value="1"/>
</dbReference>
<dbReference type="Pfam" id="PF26379">
    <property type="entry name" value="FimL_2nd"/>
    <property type="match status" value="1"/>
</dbReference>
<dbReference type="PANTHER" id="PTHR43395">
    <property type="entry name" value="SENSOR HISTIDINE KINASE CHEA"/>
    <property type="match status" value="1"/>
</dbReference>
<feature type="region of interest" description="Disordered" evidence="12">
    <location>
        <begin position="1453"/>
        <end position="1529"/>
    </location>
</feature>
<dbReference type="SUPFAM" id="SSF47226">
    <property type="entry name" value="Histidine-containing phosphotransfer domain, HPT domain"/>
    <property type="match status" value="7"/>
</dbReference>
<dbReference type="Pfam" id="PF02518">
    <property type="entry name" value="HATPase_c"/>
    <property type="match status" value="1"/>
</dbReference>
<dbReference type="SUPFAM" id="SSF52172">
    <property type="entry name" value="CheY-like"/>
    <property type="match status" value="1"/>
</dbReference>
<feature type="modified residue" description="Phosphohistidine" evidence="9">
    <location>
        <position position="898"/>
    </location>
</feature>
<dbReference type="InterPro" id="IPR058661">
    <property type="entry name" value="FimL_2nd"/>
</dbReference>
<evidence type="ECO:0000256" key="5">
    <source>
        <dbReference type="ARBA" id="ARBA00022679"/>
    </source>
</evidence>